<dbReference type="KEGG" id="pcea:J3359_07690"/>
<sequence>MNNPNDAPKPNPRNTISLKTAKKWAKEWRDDEASYNKYFECRAFNIPKKDLIEVLQEEGVAGVRGYIGVEKLKVEGENVFIEKLMIVGVDKNGKDMLKLSSEDADVLDSEGGDIYDFTEPCPSACDDDSPLNGGPN</sequence>
<evidence type="ECO:0000313" key="1">
    <source>
        <dbReference type="EMBL" id="QTE24137.1"/>
    </source>
</evidence>
<name>A0A975H849_9FLAO</name>
<dbReference type="RefSeq" id="WP_208080121.1">
    <property type="nucleotide sequence ID" value="NZ_CP071869.1"/>
</dbReference>
<dbReference type="AlphaFoldDB" id="A0A975H849"/>
<organism evidence="1 2">
    <name type="scientific">Polaribacter cellanae</name>
    <dbReference type="NCBI Taxonomy" id="2818493"/>
    <lineage>
        <taxon>Bacteria</taxon>
        <taxon>Pseudomonadati</taxon>
        <taxon>Bacteroidota</taxon>
        <taxon>Flavobacteriia</taxon>
        <taxon>Flavobacteriales</taxon>
        <taxon>Flavobacteriaceae</taxon>
    </lineage>
</organism>
<gene>
    <name evidence="1" type="ORF">J3359_07690</name>
</gene>
<dbReference type="Proteomes" id="UP000663920">
    <property type="component" value="Chromosome"/>
</dbReference>
<reference evidence="1 2" key="1">
    <citation type="submission" date="2021-03" db="EMBL/GenBank/DDBJ databases">
        <title>Complete genome of Polaribacter_sp.SM13.</title>
        <authorList>
            <person name="Jeong S.W."/>
            <person name="Bae J.W."/>
        </authorList>
    </citation>
    <scope>NUCLEOTIDE SEQUENCE [LARGE SCALE GENOMIC DNA]</scope>
    <source>
        <strain evidence="1 2">SM13</strain>
    </source>
</reference>
<accession>A0A975H849</accession>
<protein>
    <submittedName>
        <fullName evidence="1">Uncharacterized protein</fullName>
    </submittedName>
</protein>
<proteinExistence type="predicted"/>
<dbReference type="EMBL" id="CP071869">
    <property type="protein sequence ID" value="QTE24137.1"/>
    <property type="molecule type" value="Genomic_DNA"/>
</dbReference>
<evidence type="ECO:0000313" key="2">
    <source>
        <dbReference type="Proteomes" id="UP000663920"/>
    </source>
</evidence>
<keyword evidence="2" id="KW-1185">Reference proteome</keyword>